<reference evidence="2 3" key="1">
    <citation type="submission" date="2018-06" db="EMBL/GenBank/DDBJ databases">
        <title>Spirosoma sp. HMF3257 Genome sequencing and assembly.</title>
        <authorList>
            <person name="Kang H."/>
            <person name="Cha I."/>
            <person name="Kim H."/>
            <person name="Kang J."/>
            <person name="Joh K."/>
        </authorList>
    </citation>
    <scope>NUCLEOTIDE SEQUENCE [LARGE SCALE GENOMIC DNA]</scope>
    <source>
        <strain evidence="2 3">HMF3257</strain>
    </source>
</reference>
<gene>
    <name evidence="2" type="ORF">HMF3257_16535</name>
</gene>
<feature type="transmembrane region" description="Helical" evidence="1">
    <location>
        <begin position="89"/>
        <end position="108"/>
    </location>
</feature>
<proteinExistence type="predicted"/>
<accession>A0A327NJL0</accession>
<evidence type="ECO:0000256" key="1">
    <source>
        <dbReference type="SAM" id="Phobius"/>
    </source>
</evidence>
<name>A0A327NJL0_9BACT</name>
<dbReference type="RefSeq" id="WP_111343724.1">
    <property type="nucleotide sequence ID" value="NZ_QLII01000001.1"/>
</dbReference>
<dbReference type="AlphaFoldDB" id="A0A327NJL0"/>
<feature type="transmembrane region" description="Helical" evidence="1">
    <location>
        <begin position="57"/>
        <end position="77"/>
    </location>
</feature>
<keyword evidence="1" id="KW-1133">Transmembrane helix</keyword>
<comment type="caution">
    <text evidence="2">The sequence shown here is derived from an EMBL/GenBank/DDBJ whole genome shotgun (WGS) entry which is preliminary data.</text>
</comment>
<dbReference type="OrthoDB" id="935503at2"/>
<keyword evidence="1" id="KW-0472">Membrane</keyword>
<keyword evidence="1" id="KW-0812">Transmembrane</keyword>
<feature type="transmembrane region" description="Helical" evidence="1">
    <location>
        <begin position="23"/>
        <end position="45"/>
    </location>
</feature>
<protein>
    <submittedName>
        <fullName evidence="2">Uncharacterized protein</fullName>
    </submittedName>
</protein>
<dbReference type="Proteomes" id="UP000249016">
    <property type="component" value="Unassembled WGS sequence"/>
</dbReference>
<evidence type="ECO:0000313" key="3">
    <source>
        <dbReference type="Proteomes" id="UP000249016"/>
    </source>
</evidence>
<keyword evidence="3" id="KW-1185">Reference proteome</keyword>
<dbReference type="EMBL" id="QLII01000001">
    <property type="protein sequence ID" value="RAI75377.1"/>
    <property type="molecule type" value="Genomic_DNA"/>
</dbReference>
<organism evidence="2 3">
    <name type="scientific">Spirosoma telluris</name>
    <dbReference type="NCBI Taxonomy" id="2183553"/>
    <lineage>
        <taxon>Bacteria</taxon>
        <taxon>Pseudomonadati</taxon>
        <taxon>Bacteroidota</taxon>
        <taxon>Cytophagia</taxon>
        <taxon>Cytophagales</taxon>
        <taxon>Cytophagaceae</taxon>
        <taxon>Spirosoma</taxon>
    </lineage>
</organism>
<sequence>MSTSFFDRRLVINTVLTLPGSALLLYCIRVATAAHLPYLVATILATTLGFLEPRKGWFLALVQASTIWIVYIFFLVHPTNNFHIELENFGLYGSMILSFVGSFVGGRLKRILDRSKSGRSKS</sequence>
<evidence type="ECO:0000313" key="2">
    <source>
        <dbReference type="EMBL" id="RAI75377.1"/>
    </source>
</evidence>